<feature type="non-terminal residue" evidence="1">
    <location>
        <position position="83"/>
    </location>
</feature>
<organism evidence="1 2">
    <name type="scientific">Adineta steineri</name>
    <dbReference type="NCBI Taxonomy" id="433720"/>
    <lineage>
        <taxon>Eukaryota</taxon>
        <taxon>Metazoa</taxon>
        <taxon>Spiralia</taxon>
        <taxon>Gnathifera</taxon>
        <taxon>Rotifera</taxon>
        <taxon>Eurotatoria</taxon>
        <taxon>Bdelloidea</taxon>
        <taxon>Adinetida</taxon>
        <taxon>Adinetidae</taxon>
        <taxon>Adineta</taxon>
    </lineage>
</organism>
<dbReference type="EMBL" id="CAJOAY010036460">
    <property type="protein sequence ID" value="CAF4457393.1"/>
    <property type="molecule type" value="Genomic_DNA"/>
</dbReference>
<evidence type="ECO:0000313" key="2">
    <source>
        <dbReference type="Proteomes" id="UP000663881"/>
    </source>
</evidence>
<accession>A0A820SV09</accession>
<sequence length="83" mass="9665">MQDYNDLQLEYARSLTSHSNKWSSKIKQQLSLSSYHTTKRAQLKTSNLPDKIAQLITSRCDAIQQVIDTYQGQVDRMYPSERL</sequence>
<dbReference type="AlphaFoldDB" id="A0A820SV09"/>
<dbReference type="SUPFAM" id="SSF103657">
    <property type="entry name" value="BAR/IMD domain-like"/>
    <property type="match status" value="1"/>
</dbReference>
<comment type="caution">
    <text evidence="1">The sequence shown here is derived from an EMBL/GenBank/DDBJ whole genome shotgun (WGS) entry which is preliminary data.</text>
</comment>
<proteinExistence type="predicted"/>
<protein>
    <submittedName>
        <fullName evidence="1">Uncharacterized protein</fullName>
    </submittedName>
</protein>
<dbReference type="Proteomes" id="UP000663881">
    <property type="component" value="Unassembled WGS sequence"/>
</dbReference>
<reference evidence="1" key="1">
    <citation type="submission" date="2021-02" db="EMBL/GenBank/DDBJ databases">
        <authorList>
            <person name="Nowell W R."/>
        </authorList>
    </citation>
    <scope>NUCLEOTIDE SEQUENCE</scope>
</reference>
<name>A0A820SV09_9BILA</name>
<evidence type="ECO:0000313" key="1">
    <source>
        <dbReference type="EMBL" id="CAF4457393.1"/>
    </source>
</evidence>
<dbReference type="InterPro" id="IPR027267">
    <property type="entry name" value="AH/BAR_dom_sf"/>
</dbReference>
<gene>
    <name evidence="1" type="ORF">OKA104_LOCUS54494</name>
</gene>
<feature type="non-terminal residue" evidence="1">
    <location>
        <position position="1"/>
    </location>
</feature>